<dbReference type="EnsemblMetazoa" id="CJA35730.1">
    <property type="protein sequence ID" value="CJA35730.1"/>
    <property type="gene ID" value="WBGene00211577"/>
</dbReference>
<dbReference type="Proteomes" id="UP000005237">
    <property type="component" value="Unassembled WGS sequence"/>
</dbReference>
<name>A0A8R1IJ47_CAEJA</name>
<dbReference type="AlphaFoldDB" id="A0A8R1IJ47"/>
<keyword evidence="3" id="KW-1185">Reference proteome</keyword>
<reference evidence="3" key="1">
    <citation type="submission" date="2010-08" db="EMBL/GenBank/DDBJ databases">
        <authorList>
            <consortium name="Caenorhabditis japonica Sequencing Consortium"/>
            <person name="Wilson R.K."/>
        </authorList>
    </citation>
    <scope>NUCLEOTIDE SEQUENCE [LARGE SCALE GENOMIC DNA]</scope>
    <source>
        <strain evidence="3">DF5081</strain>
    </source>
</reference>
<proteinExistence type="predicted"/>
<feature type="region of interest" description="Disordered" evidence="1">
    <location>
        <begin position="1"/>
        <end position="22"/>
    </location>
</feature>
<sequence length="92" mass="10366">MMNTDNCYMADDDNEDTSANTSSTSLYCKIPVKQCCTCKIEATPNQNVPESELSRIRTVPKQNCPEAKMFVSELSRIRTVRIRTAPNQNCTL</sequence>
<evidence type="ECO:0000313" key="2">
    <source>
        <dbReference type="EnsemblMetazoa" id="CJA35730.1"/>
    </source>
</evidence>
<reference evidence="2" key="2">
    <citation type="submission" date="2022-06" db="UniProtKB">
        <authorList>
            <consortium name="EnsemblMetazoa"/>
        </authorList>
    </citation>
    <scope>IDENTIFICATION</scope>
    <source>
        <strain evidence="2">DF5081</strain>
    </source>
</reference>
<evidence type="ECO:0000256" key="1">
    <source>
        <dbReference type="SAM" id="MobiDB-lite"/>
    </source>
</evidence>
<accession>A0A8R1IJ47</accession>
<evidence type="ECO:0000313" key="3">
    <source>
        <dbReference type="Proteomes" id="UP000005237"/>
    </source>
</evidence>
<protein>
    <submittedName>
        <fullName evidence="2">Uncharacterized protein</fullName>
    </submittedName>
</protein>
<organism evidence="2 3">
    <name type="scientific">Caenorhabditis japonica</name>
    <dbReference type="NCBI Taxonomy" id="281687"/>
    <lineage>
        <taxon>Eukaryota</taxon>
        <taxon>Metazoa</taxon>
        <taxon>Ecdysozoa</taxon>
        <taxon>Nematoda</taxon>
        <taxon>Chromadorea</taxon>
        <taxon>Rhabditida</taxon>
        <taxon>Rhabditina</taxon>
        <taxon>Rhabditomorpha</taxon>
        <taxon>Rhabditoidea</taxon>
        <taxon>Rhabditidae</taxon>
        <taxon>Peloderinae</taxon>
        <taxon>Caenorhabditis</taxon>
    </lineage>
</organism>